<name>A0A1K0H6R4_9BASI</name>
<sequence length="473" mass="52914">MTLIKQSWQRTPSDIASNANLSPSKPKQETAVHGCRPDQQPAEQGTDDQGTLTLEKGRTGGRHAPIEELPPELLLYLSRFLDLAGLIVLSTATSRTLRTVFRQFDREFLFLEPPHRLNLAEWRDAARQVESYAFTRQDSTSARTSRNATIEAETCSPTKVQINLDAAMFDLTRDESLIDLDLFKSVLDYLSRDKARQPRDGYSGQVVVDSNVRQSATINQIRSLYLTGWHGMAGTFLIQQLRSQPSLRDVCTIVKTERADARIWQHSAVEDQALRTQTRSTDRDWIALLRSPKPHPSLRPGPIELPSNPYEVPDPFLVAFERCESTQIIVQVGKRRPRREGQAYLRGEGLQMGYQGYCTDVAITGPGPDTVDDAADAPSQEAKVRLDLGGCSGAQSEVELGAIGGTLLHGDTDAMGTTGIEAGHTQKKIRRRLHVIFQGREEMGTKAEDRIENEEMFERSIVTCNHCKERIKF</sequence>
<evidence type="ECO:0000313" key="4">
    <source>
        <dbReference type="Proteomes" id="UP000179920"/>
    </source>
</evidence>
<keyword evidence="5" id="KW-1185">Reference proteome</keyword>
<feature type="compositionally biased region" description="Polar residues" evidence="1">
    <location>
        <begin position="41"/>
        <end position="52"/>
    </location>
</feature>
<evidence type="ECO:0000313" key="2">
    <source>
        <dbReference type="EMBL" id="SAM70453.1"/>
    </source>
</evidence>
<reference evidence="4" key="2">
    <citation type="submission" date="2016-04" db="EMBL/GenBank/DDBJ databases">
        <authorList>
            <person name="Guldener U."/>
            <person name="Guldener U."/>
        </authorList>
    </citation>
    <scope>NUCLEOTIDE SEQUENCE [LARGE SCALE GENOMIC DNA]</scope>
    <source>
        <strain evidence="4">UB2112</strain>
    </source>
</reference>
<evidence type="ECO:0000313" key="3">
    <source>
        <dbReference type="EMBL" id="SYW79152.1"/>
    </source>
</evidence>
<evidence type="ECO:0008006" key="6">
    <source>
        <dbReference type="Google" id="ProtNLM"/>
    </source>
</evidence>
<organism evidence="2 4">
    <name type="scientific">Ustilago bromivora</name>
    <dbReference type="NCBI Taxonomy" id="307758"/>
    <lineage>
        <taxon>Eukaryota</taxon>
        <taxon>Fungi</taxon>
        <taxon>Dikarya</taxon>
        <taxon>Basidiomycota</taxon>
        <taxon>Ustilaginomycotina</taxon>
        <taxon>Ustilaginomycetes</taxon>
        <taxon>Ustilaginales</taxon>
        <taxon>Ustilaginaceae</taxon>
        <taxon>Ustilago</taxon>
    </lineage>
</organism>
<dbReference type="AlphaFoldDB" id="A0A1K0H6R4"/>
<feature type="compositionally biased region" description="Polar residues" evidence="1">
    <location>
        <begin position="1"/>
        <end position="25"/>
    </location>
</feature>
<dbReference type="EMBL" id="ULHB01000047">
    <property type="protein sequence ID" value="SYW79152.1"/>
    <property type="molecule type" value="Genomic_DNA"/>
</dbReference>
<gene>
    <name evidence="3" type="ORF">UBRO2_02836</name>
    <name evidence="2" type="ORF">UBRO_00492</name>
</gene>
<evidence type="ECO:0000313" key="5">
    <source>
        <dbReference type="Proteomes" id="UP000658997"/>
    </source>
</evidence>
<protein>
    <recommendedName>
        <fullName evidence="6">F-box domain-containing protein</fullName>
    </recommendedName>
</protein>
<dbReference type="EMBL" id="LT558118">
    <property type="protein sequence ID" value="SAM70453.1"/>
    <property type="molecule type" value="Genomic_DNA"/>
</dbReference>
<reference evidence="3" key="3">
    <citation type="submission" date="2018-08" db="EMBL/GenBank/DDBJ databases">
        <authorList>
            <person name="Guldener U."/>
        </authorList>
    </citation>
    <scope>NUCLEOTIDE SEQUENCE</scope>
    <source>
        <strain evidence="3">UB2</strain>
    </source>
</reference>
<proteinExistence type="predicted"/>
<evidence type="ECO:0000256" key="1">
    <source>
        <dbReference type="SAM" id="MobiDB-lite"/>
    </source>
</evidence>
<feature type="region of interest" description="Disordered" evidence="1">
    <location>
        <begin position="1"/>
        <end position="65"/>
    </location>
</feature>
<dbReference type="Proteomes" id="UP000658997">
    <property type="component" value="Unassembled WGS sequence"/>
</dbReference>
<accession>A0A1K0H6R4</accession>
<reference evidence="2" key="1">
    <citation type="submission" date="2016-04" db="EMBL/GenBank/DDBJ databases">
        <authorList>
            <person name="Evans L.H."/>
            <person name="Alamgir A."/>
            <person name="Owens N."/>
            <person name="Weber N.D."/>
            <person name="Virtaneva K."/>
            <person name="Barbian K."/>
            <person name="Babar A."/>
            <person name="Rosenke K."/>
        </authorList>
    </citation>
    <scope>NUCLEOTIDE SEQUENCE</scope>
    <source>
        <strain evidence="2">UB2112</strain>
    </source>
</reference>
<dbReference type="OrthoDB" id="2547067at2759"/>
<dbReference type="Proteomes" id="UP000179920">
    <property type="component" value="Chromosome II"/>
</dbReference>